<dbReference type="Pfam" id="PF02371">
    <property type="entry name" value="Transposase_20"/>
    <property type="match status" value="1"/>
</dbReference>
<gene>
    <name evidence="4" type="ORF">FQY83_17535</name>
</gene>
<name>A0A5C5TUP9_9GAMM</name>
<dbReference type="Proteomes" id="UP000319980">
    <property type="component" value="Unassembled WGS sequence"/>
</dbReference>
<organism evidence="4 5">
    <name type="scientific">Luteimonas marina</name>
    <dbReference type="NCBI Taxonomy" id="488485"/>
    <lineage>
        <taxon>Bacteria</taxon>
        <taxon>Pseudomonadati</taxon>
        <taxon>Pseudomonadota</taxon>
        <taxon>Gammaproteobacteria</taxon>
        <taxon>Lysobacterales</taxon>
        <taxon>Lysobacteraceae</taxon>
        <taxon>Luteimonas</taxon>
    </lineage>
</organism>
<protein>
    <submittedName>
        <fullName evidence="4">IS110 family transposase</fullName>
    </submittedName>
</protein>
<feature type="domain" description="Transposase IS110-like N-terminal" evidence="2">
    <location>
        <begin position="1"/>
        <end position="139"/>
    </location>
</feature>
<dbReference type="GO" id="GO:0006313">
    <property type="term" value="P:DNA transposition"/>
    <property type="evidence" value="ECO:0007669"/>
    <property type="project" value="InterPro"/>
</dbReference>
<dbReference type="PANTHER" id="PTHR33055:SF13">
    <property type="entry name" value="TRANSPOSASE"/>
    <property type="match status" value="1"/>
</dbReference>
<dbReference type="OrthoDB" id="9795150at2"/>
<evidence type="ECO:0000259" key="2">
    <source>
        <dbReference type="Pfam" id="PF01548"/>
    </source>
</evidence>
<feature type="domain" description="Transposase IS116/IS110/IS902 C-terminal" evidence="3">
    <location>
        <begin position="180"/>
        <end position="263"/>
    </location>
</feature>
<dbReference type="EMBL" id="VOHK01000020">
    <property type="protein sequence ID" value="TWT16945.1"/>
    <property type="molecule type" value="Genomic_DNA"/>
</dbReference>
<sequence>MDVSKASLAVCLLPQAQQLSLPNTADGHARLRALLADRPVGNVLLEATGGYERPLMRALAVAGIPVTRINPRRARAFADAMGKTAKTDPIDAALLARMAELVCAPSPALEPEREALRELVQRREQLVRQRDDERRRLHQAQLAEVRHDLIEHIGQLRLRIRQLDKAIAQTQRQLDDHLSQQLQAIAGIGEVTAASLLAYLPELGRLDRRQIAALAGLAPYNVDSGQHAGKRRIRGGRAPIRRVLYMACWSVIRTQPDFKDRYQRLRQRGKCAKVAITACMRVLLTRLNAMARDRTEWKVPAN</sequence>
<feature type="coiled-coil region" evidence="1">
    <location>
        <begin position="116"/>
        <end position="180"/>
    </location>
</feature>
<evidence type="ECO:0000313" key="5">
    <source>
        <dbReference type="Proteomes" id="UP000319980"/>
    </source>
</evidence>
<dbReference type="GO" id="GO:0004803">
    <property type="term" value="F:transposase activity"/>
    <property type="evidence" value="ECO:0007669"/>
    <property type="project" value="InterPro"/>
</dbReference>
<dbReference type="InterPro" id="IPR003346">
    <property type="entry name" value="Transposase_20"/>
</dbReference>
<evidence type="ECO:0000256" key="1">
    <source>
        <dbReference type="SAM" id="Coils"/>
    </source>
</evidence>
<comment type="caution">
    <text evidence="4">The sequence shown here is derived from an EMBL/GenBank/DDBJ whole genome shotgun (WGS) entry which is preliminary data.</text>
</comment>
<dbReference type="InterPro" id="IPR002525">
    <property type="entry name" value="Transp_IS110-like_N"/>
</dbReference>
<reference evidence="4 5" key="1">
    <citation type="journal article" date="2008" name="Int. J. Syst. Evol. Microbiol.">
        <title>Luteimonas marina sp. nov., isolated from seawater.</title>
        <authorList>
            <person name="Baik K.S."/>
            <person name="Park S.C."/>
            <person name="Kim M.S."/>
            <person name="Kim E.M."/>
            <person name="Park C."/>
            <person name="Chun J."/>
            <person name="Seong C.N."/>
        </authorList>
    </citation>
    <scope>NUCLEOTIDE SEQUENCE [LARGE SCALE GENOMIC DNA]</scope>
    <source>
        <strain evidence="4 5">FR1330</strain>
    </source>
</reference>
<dbReference type="Pfam" id="PF01548">
    <property type="entry name" value="DEDD_Tnp_IS110"/>
    <property type="match status" value="1"/>
</dbReference>
<dbReference type="GO" id="GO:0003677">
    <property type="term" value="F:DNA binding"/>
    <property type="evidence" value="ECO:0007669"/>
    <property type="project" value="InterPro"/>
</dbReference>
<proteinExistence type="predicted"/>
<keyword evidence="1" id="KW-0175">Coiled coil</keyword>
<keyword evidence="5" id="KW-1185">Reference proteome</keyword>
<accession>A0A5C5TUP9</accession>
<evidence type="ECO:0000313" key="4">
    <source>
        <dbReference type="EMBL" id="TWT16945.1"/>
    </source>
</evidence>
<evidence type="ECO:0000259" key="3">
    <source>
        <dbReference type="Pfam" id="PF02371"/>
    </source>
</evidence>
<dbReference type="InterPro" id="IPR047650">
    <property type="entry name" value="Transpos_IS110"/>
</dbReference>
<dbReference type="PANTHER" id="PTHR33055">
    <property type="entry name" value="TRANSPOSASE FOR INSERTION SEQUENCE ELEMENT IS1111A"/>
    <property type="match status" value="1"/>
</dbReference>
<dbReference type="AlphaFoldDB" id="A0A5C5TUP9"/>